<comment type="caution">
    <text evidence="5">The sequence shown here is derived from an EMBL/GenBank/DDBJ whole genome shotgun (WGS) entry which is preliminary data.</text>
</comment>
<dbReference type="Gene3D" id="1.20.120.1240">
    <property type="entry name" value="Dynamin, middle domain"/>
    <property type="match status" value="1"/>
</dbReference>
<dbReference type="InterPro" id="IPR027417">
    <property type="entry name" value="P-loop_NTPase"/>
</dbReference>
<feature type="domain" description="GED" evidence="3">
    <location>
        <begin position="625"/>
        <end position="712"/>
    </location>
</feature>
<dbReference type="Proteomes" id="UP001220324">
    <property type="component" value="Unassembled WGS sequence"/>
</dbReference>
<evidence type="ECO:0000313" key="6">
    <source>
        <dbReference type="Proteomes" id="UP001220324"/>
    </source>
</evidence>
<dbReference type="EMBL" id="JAQIZZ010000004">
    <property type="protein sequence ID" value="KAJ5544065.1"/>
    <property type="molecule type" value="Genomic_DNA"/>
</dbReference>
<dbReference type="GO" id="GO:0003924">
    <property type="term" value="F:GTPase activity"/>
    <property type="evidence" value="ECO:0007669"/>
    <property type="project" value="InterPro"/>
</dbReference>
<proteinExistence type="predicted"/>
<evidence type="ECO:0000256" key="1">
    <source>
        <dbReference type="ARBA" id="ARBA00022741"/>
    </source>
</evidence>
<keyword evidence="6" id="KW-1185">Reference proteome</keyword>
<dbReference type="GO" id="GO:0005874">
    <property type="term" value="C:microtubule"/>
    <property type="evidence" value="ECO:0007669"/>
    <property type="project" value="TreeGrafter"/>
</dbReference>
<dbReference type="GO" id="GO:0016559">
    <property type="term" value="P:peroxisome fission"/>
    <property type="evidence" value="ECO:0007669"/>
    <property type="project" value="TreeGrafter"/>
</dbReference>
<evidence type="ECO:0000259" key="3">
    <source>
        <dbReference type="PROSITE" id="PS51388"/>
    </source>
</evidence>
<dbReference type="GO" id="GO:0000266">
    <property type="term" value="P:mitochondrial fission"/>
    <property type="evidence" value="ECO:0007669"/>
    <property type="project" value="TreeGrafter"/>
</dbReference>
<evidence type="ECO:0000313" key="5">
    <source>
        <dbReference type="EMBL" id="KAJ5544065.1"/>
    </source>
</evidence>
<dbReference type="Pfam" id="PF01031">
    <property type="entry name" value="Dynamin_M"/>
    <property type="match status" value="1"/>
</dbReference>
<dbReference type="InterPro" id="IPR045063">
    <property type="entry name" value="Dynamin_N"/>
</dbReference>
<dbReference type="CDD" id="cd08771">
    <property type="entry name" value="DLP_1"/>
    <property type="match status" value="1"/>
</dbReference>
<dbReference type="Gene3D" id="3.40.50.300">
    <property type="entry name" value="P-loop containing nucleotide triphosphate hydrolases"/>
    <property type="match status" value="1"/>
</dbReference>
<name>A0AAD6GG23_9EURO</name>
<dbReference type="InterPro" id="IPR001401">
    <property type="entry name" value="Dynamin_GTPase"/>
</dbReference>
<dbReference type="GO" id="GO:0005739">
    <property type="term" value="C:mitochondrion"/>
    <property type="evidence" value="ECO:0007669"/>
    <property type="project" value="TreeGrafter"/>
</dbReference>
<evidence type="ECO:0008006" key="7">
    <source>
        <dbReference type="Google" id="ProtNLM"/>
    </source>
</evidence>
<dbReference type="PRINTS" id="PR00195">
    <property type="entry name" value="DYNAMIN"/>
</dbReference>
<keyword evidence="2" id="KW-0342">GTP-binding</keyword>
<evidence type="ECO:0000259" key="4">
    <source>
        <dbReference type="PROSITE" id="PS51718"/>
    </source>
</evidence>
<protein>
    <recommendedName>
        <fullName evidence="7">Dynamin GTPase</fullName>
    </recommendedName>
</protein>
<dbReference type="InterPro" id="IPR030381">
    <property type="entry name" value="G_DYNAMIN_dom"/>
</dbReference>
<dbReference type="InterPro" id="IPR022812">
    <property type="entry name" value="Dynamin"/>
</dbReference>
<gene>
    <name evidence="5" type="ORF">N7494_005344</name>
</gene>
<dbReference type="GO" id="GO:0005525">
    <property type="term" value="F:GTP binding"/>
    <property type="evidence" value="ECO:0007669"/>
    <property type="project" value="InterPro"/>
</dbReference>
<dbReference type="GO" id="GO:0008017">
    <property type="term" value="F:microtubule binding"/>
    <property type="evidence" value="ECO:0007669"/>
    <property type="project" value="TreeGrafter"/>
</dbReference>
<dbReference type="Pfam" id="PF00350">
    <property type="entry name" value="Dynamin_N"/>
    <property type="match status" value="1"/>
</dbReference>
<dbReference type="SUPFAM" id="SSF52540">
    <property type="entry name" value="P-loop containing nucleoside triphosphate hydrolases"/>
    <property type="match status" value="1"/>
</dbReference>
<dbReference type="InterPro" id="IPR000375">
    <property type="entry name" value="Dynamin_stalk"/>
</dbReference>
<evidence type="ECO:0000256" key="2">
    <source>
        <dbReference type="ARBA" id="ARBA00023134"/>
    </source>
</evidence>
<keyword evidence="1" id="KW-0547">Nucleotide-binding</keyword>
<dbReference type="PROSITE" id="PS51718">
    <property type="entry name" value="G_DYNAMIN_2"/>
    <property type="match status" value="1"/>
</dbReference>
<dbReference type="InterPro" id="IPR020850">
    <property type="entry name" value="GED_dom"/>
</dbReference>
<accession>A0AAD6GG23</accession>
<dbReference type="PANTHER" id="PTHR11566">
    <property type="entry name" value="DYNAMIN"/>
    <property type="match status" value="1"/>
</dbReference>
<dbReference type="SMART" id="SM00053">
    <property type="entry name" value="DYNc"/>
    <property type="match status" value="1"/>
</dbReference>
<dbReference type="GO" id="GO:0016020">
    <property type="term" value="C:membrane"/>
    <property type="evidence" value="ECO:0007669"/>
    <property type="project" value="TreeGrafter"/>
</dbReference>
<dbReference type="AlphaFoldDB" id="A0AAD6GG23"/>
<dbReference type="GO" id="GO:0048312">
    <property type="term" value="P:intracellular distribution of mitochondria"/>
    <property type="evidence" value="ECO:0007669"/>
    <property type="project" value="TreeGrafter"/>
</dbReference>
<dbReference type="PROSITE" id="PS51388">
    <property type="entry name" value="GED"/>
    <property type="match status" value="1"/>
</dbReference>
<feature type="domain" description="Dynamin-type G" evidence="4">
    <location>
        <begin position="32"/>
        <end position="324"/>
    </location>
</feature>
<dbReference type="FunFam" id="3.40.50.300:FF:001425">
    <property type="entry name" value="Dynamin GTPase, putative"/>
    <property type="match status" value="1"/>
</dbReference>
<dbReference type="GO" id="GO:0006897">
    <property type="term" value="P:endocytosis"/>
    <property type="evidence" value="ECO:0007669"/>
    <property type="project" value="TreeGrafter"/>
</dbReference>
<dbReference type="PANTHER" id="PTHR11566:SF215">
    <property type="entry name" value="DYNAMIN GTPASE"/>
    <property type="match status" value="1"/>
</dbReference>
<sequence>MMLHCSGDDRGLSDPVLLEKIDRLFACNVGNYVDLPQLVVVGDQSSGKSSVLEGLTRLAFPRDSGLCTRFATQIIFRRRSIGERRIMASILPCHSTEEVHVAELHSWKGKDLQSLDVESFSAMMAEVHTLMRVSQSENDGLPTFSKHVLQVEICGPQEDHLSVIDVPGIFSNAIPGKTTKEDKVLVRSMVQAYMKNPRSIILMVVPANVDIATQEIVEMAHEVDPTGERTLGVLTKPDLVDKGAEAKVIDIIKGDRMQVKLGWVVVRNLGQSELQGGITRRDAAEEELQKHHPWNVIDCEDFGIDALKIRIRVTVTANARQAFTSVKHEVSNSPKARQISLTSLGPPRKTMEQQMQYLVDIFSSFQNLTTQALGGNYSLNDAFEDLGALRLATAVVTRNEKFSEDLDRWGHLFDFNNEPSSQSDASDFVTGRQKSEKGILCSRKYKDIPEILDILPEPSNMSPPLSHDLASWIGDEYRQSRGFEMGTFNHLLLSGLMKKQSLKWTTLANGYIGDAITIIHSYITNGLSQVCPDRRVYEKLLSFLMDKLLERYQKAIDKVNHLLFVERSMIPMTLNHYLNDNMEKCRQKRATSILASKVIDGPNGKVVRLDDLKYQQNMSNVEHVVQNLQDILQSYYKVARKRFVDNICMEACGYHLIQGPISPLELLSPSLVGSMSMEQLDEIAGENAILKRRREQLHKEIVDLSMARKILL</sequence>
<reference evidence="5 6" key="1">
    <citation type="journal article" date="2023" name="IMA Fungus">
        <title>Comparative genomic study of the Penicillium genus elucidates a diverse pangenome and 15 lateral gene transfer events.</title>
        <authorList>
            <person name="Petersen C."/>
            <person name="Sorensen T."/>
            <person name="Nielsen M.R."/>
            <person name="Sondergaard T.E."/>
            <person name="Sorensen J.L."/>
            <person name="Fitzpatrick D.A."/>
            <person name="Frisvad J.C."/>
            <person name="Nielsen K.L."/>
        </authorList>
    </citation>
    <scope>NUCLEOTIDE SEQUENCE [LARGE SCALE GENOMIC DNA]</scope>
    <source>
        <strain evidence="5 6">IBT 35679</strain>
    </source>
</reference>
<organism evidence="5 6">
    <name type="scientific">Penicillium frequentans</name>
    <dbReference type="NCBI Taxonomy" id="3151616"/>
    <lineage>
        <taxon>Eukaryota</taxon>
        <taxon>Fungi</taxon>
        <taxon>Dikarya</taxon>
        <taxon>Ascomycota</taxon>
        <taxon>Pezizomycotina</taxon>
        <taxon>Eurotiomycetes</taxon>
        <taxon>Eurotiomycetidae</taxon>
        <taxon>Eurotiales</taxon>
        <taxon>Aspergillaceae</taxon>
        <taxon>Penicillium</taxon>
    </lineage>
</organism>